<sequence length="397" mass="43261">MTRQGGLRLLAALAAVGLMAAAPADPLYRVAPGLFQAGNPDLGLKPAPGAQTFTVFAPGENTDRFSNGVVLTPFKGRLYAQWQSSARDEDAPDTWVAWSVSEDGETWRAPAVLAEAGEGGVMRSSGGWWTDGETLVAYANVWPDGFQSGAGGYAEYRLSRDGETWSEPRRVTGVDGPVEGVIEQDPHLIGGRLMTGFHRRPGMIATPFYTDDALGVSGWTAGRMQNLPRDVSGAAAEHEKQLSREIEPSLFQRGDCAVMVFRDEELSFRQLASESCDRGVTWTTPALTDMPDSRAKQSAGNLPDGTAYLVNAPNADRPRVPLAVTLSSDGRLFDRSFLLRGASDLQPLRYEGQYKRPGYHYPKSVIWNGWLYVGYATNKEDVQVTRIPIETLAETSR</sequence>
<dbReference type="SUPFAM" id="SSF50939">
    <property type="entry name" value="Sialidases"/>
    <property type="match status" value="1"/>
</dbReference>
<keyword evidence="4" id="KW-1185">Reference proteome</keyword>
<evidence type="ECO:0000313" key="3">
    <source>
        <dbReference type="EMBL" id="WWT53751.1"/>
    </source>
</evidence>
<dbReference type="CDD" id="cd15482">
    <property type="entry name" value="Sialidase_non-viral"/>
    <property type="match status" value="1"/>
</dbReference>
<keyword evidence="1" id="KW-0732">Signal</keyword>
<feature type="domain" description="Sialidase" evidence="2">
    <location>
        <begin position="76"/>
        <end position="369"/>
    </location>
</feature>
<protein>
    <submittedName>
        <fullName evidence="3">Sialidase family protein</fullName>
    </submittedName>
</protein>
<dbReference type="Pfam" id="PF13088">
    <property type="entry name" value="BNR_2"/>
    <property type="match status" value="1"/>
</dbReference>
<name>A0ABZ2IDQ2_9CAUL</name>
<evidence type="ECO:0000313" key="4">
    <source>
        <dbReference type="Proteomes" id="UP001363460"/>
    </source>
</evidence>
<evidence type="ECO:0000259" key="2">
    <source>
        <dbReference type="Pfam" id="PF13088"/>
    </source>
</evidence>
<organism evidence="3 4">
    <name type="scientific">Brevundimonas olei</name>
    <dbReference type="NCBI Taxonomy" id="657642"/>
    <lineage>
        <taxon>Bacteria</taxon>
        <taxon>Pseudomonadati</taxon>
        <taxon>Pseudomonadota</taxon>
        <taxon>Alphaproteobacteria</taxon>
        <taxon>Caulobacterales</taxon>
        <taxon>Caulobacteraceae</taxon>
        <taxon>Brevundimonas</taxon>
    </lineage>
</organism>
<proteinExistence type="predicted"/>
<dbReference type="PANTHER" id="PTHR43752">
    <property type="entry name" value="BNR/ASP-BOX REPEAT FAMILY PROTEIN"/>
    <property type="match status" value="1"/>
</dbReference>
<dbReference type="InterPro" id="IPR011040">
    <property type="entry name" value="Sialidase"/>
</dbReference>
<feature type="chain" id="PRO_5047078545" evidence="1">
    <location>
        <begin position="25"/>
        <end position="397"/>
    </location>
</feature>
<dbReference type="RefSeq" id="WP_338575632.1">
    <property type="nucleotide sequence ID" value="NZ_CP146369.1"/>
</dbReference>
<dbReference type="Proteomes" id="UP001363460">
    <property type="component" value="Chromosome"/>
</dbReference>
<dbReference type="InterPro" id="IPR036278">
    <property type="entry name" value="Sialidase_sf"/>
</dbReference>
<reference evidence="3 4" key="1">
    <citation type="submission" date="2024-02" db="EMBL/GenBank/DDBJ databases">
        <title>Distribution and functional of Brevundimonas-related endobacteria within Verticillium dahliae.</title>
        <authorList>
            <person name="Zeng H."/>
        </authorList>
    </citation>
    <scope>NUCLEOTIDE SEQUENCE [LARGE SCALE GENOMIC DNA]</scope>
    <source>
        <strain evidence="3 4">TRM 44200</strain>
    </source>
</reference>
<evidence type="ECO:0000256" key="1">
    <source>
        <dbReference type="SAM" id="SignalP"/>
    </source>
</evidence>
<dbReference type="Gene3D" id="2.120.10.10">
    <property type="match status" value="1"/>
</dbReference>
<accession>A0ABZ2IDQ2</accession>
<feature type="signal peptide" evidence="1">
    <location>
        <begin position="1"/>
        <end position="24"/>
    </location>
</feature>
<dbReference type="PANTHER" id="PTHR43752:SF2">
    <property type="entry name" value="BNR_ASP-BOX REPEAT FAMILY PROTEIN"/>
    <property type="match status" value="1"/>
</dbReference>
<gene>
    <name evidence="3" type="ORF">V8J38_10840</name>
</gene>
<dbReference type="EMBL" id="CP146369">
    <property type="protein sequence ID" value="WWT53751.1"/>
    <property type="molecule type" value="Genomic_DNA"/>
</dbReference>